<dbReference type="PANTHER" id="PTHR32204:SF0">
    <property type="entry name" value="ATPASE RAVA"/>
    <property type="match status" value="1"/>
</dbReference>
<dbReference type="eggNOG" id="ENOG502R89P">
    <property type="taxonomic scope" value="Eukaryota"/>
</dbReference>
<dbReference type="SUPFAM" id="SSF52540">
    <property type="entry name" value="P-loop containing nucleoside triphosphate hydrolases"/>
    <property type="match status" value="1"/>
</dbReference>
<name>A0A0L0S2M2_ALLM3</name>
<accession>A0A0L0S2M2</accession>
<dbReference type="Gene3D" id="3.40.50.300">
    <property type="entry name" value="P-loop containing nucleotide triphosphate hydrolases"/>
    <property type="match status" value="1"/>
</dbReference>
<reference evidence="4" key="2">
    <citation type="submission" date="2009-11" db="EMBL/GenBank/DDBJ databases">
        <title>The Genome Sequence of Allomyces macrogynus strain ATCC 38327.</title>
        <authorList>
            <consortium name="The Broad Institute Genome Sequencing Platform"/>
            <person name="Russ C."/>
            <person name="Cuomo C."/>
            <person name="Shea T."/>
            <person name="Young S.K."/>
            <person name="Zeng Q."/>
            <person name="Koehrsen M."/>
            <person name="Haas B."/>
            <person name="Borodovsky M."/>
            <person name="Guigo R."/>
            <person name="Alvarado L."/>
            <person name="Berlin A."/>
            <person name="Borenstein D."/>
            <person name="Chen Z."/>
            <person name="Engels R."/>
            <person name="Freedman E."/>
            <person name="Gellesch M."/>
            <person name="Goldberg J."/>
            <person name="Griggs A."/>
            <person name="Gujja S."/>
            <person name="Heiman D."/>
            <person name="Hepburn T."/>
            <person name="Howarth C."/>
            <person name="Jen D."/>
            <person name="Larson L."/>
            <person name="Lewis B."/>
            <person name="Mehta T."/>
            <person name="Park D."/>
            <person name="Pearson M."/>
            <person name="Roberts A."/>
            <person name="Saif S."/>
            <person name="Shenoy N."/>
            <person name="Sisk P."/>
            <person name="Stolte C."/>
            <person name="Sykes S."/>
            <person name="Walk T."/>
            <person name="White J."/>
            <person name="Yandava C."/>
            <person name="Burger G."/>
            <person name="Gray M.W."/>
            <person name="Holland P.W.H."/>
            <person name="King N."/>
            <person name="Lang F.B.F."/>
            <person name="Roger A.J."/>
            <person name="Ruiz-Trillo I."/>
            <person name="Lander E."/>
            <person name="Nusbaum C."/>
        </authorList>
    </citation>
    <scope>NUCLEOTIDE SEQUENCE [LARGE SCALE GENOMIC DNA]</scope>
    <source>
        <strain evidence="4">ATCC 38327</strain>
    </source>
</reference>
<protein>
    <recommendedName>
        <fullName evidence="2">MoxR domain-containing protein</fullName>
    </recommendedName>
</protein>
<evidence type="ECO:0000256" key="1">
    <source>
        <dbReference type="SAM" id="Coils"/>
    </source>
</evidence>
<dbReference type="CDD" id="cd00009">
    <property type="entry name" value="AAA"/>
    <property type="match status" value="1"/>
</dbReference>
<gene>
    <name evidence="3" type="ORF">AMAG_02560</name>
</gene>
<dbReference type="AlphaFoldDB" id="A0A0L0S2M2"/>
<dbReference type="InterPro" id="IPR027417">
    <property type="entry name" value="P-loop_NTPase"/>
</dbReference>
<evidence type="ECO:0000313" key="4">
    <source>
        <dbReference type="Proteomes" id="UP000054350"/>
    </source>
</evidence>
<feature type="coiled-coil region" evidence="1">
    <location>
        <begin position="498"/>
        <end position="527"/>
    </location>
</feature>
<dbReference type="Proteomes" id="UP000054350">
    <property type="component" value="Unassembled WGS sequence"/>
</dbReference>
<dbReference type="PANTHER" id="PTHR32204">
    <property type="entry name" value="ATPASE RAVA"/>
    <property type="match status" value="1"/>
</dbReference>
<reference evidence="3 4" key="1">
    <citation type="submission" date="2009-11" db="EMBL/GenBank/DDBJ databases">
        <title>Annotation of Allomyces macrogynus ATCC 38327.</title>
        <authorList>
            <consortium name="The Broad Institute Genome Sequencing Platform"/>
            <person name="Russ C."/>
            <person name="Cuomo C."/>
            <person name="Burger G."/>
            <person name="Gray M.W."/>
            <person name="Holland P.W.H."/>
            <person name="King N."/>
            <person name="Lang F.B.F."/>
            <person name="Roger A.J."/>
            <person name="Ruiz-Trillo I."/>
            <person name="Young S.K."/>
            <person name="Zeng Q."/>
            <person name="Gargeya S."/>
            <person name="Fitzgerald M."/>
            <person name="Haas B."/>
            <person name="Abouelleil A."/>
            <person name="Alvarado L."/>
            <person name="Arachchi H.M."/>
            <person name="Berlin A."/>
            <person name="Chapman S.B."/>
            <person name="Gearin G."/>
            <person name="Goldberg J."/>
            <person name="Griggs A."/>
            <person name="Gujja S."/>
            <person name="Hansen M."/>
            <person name="Heiman D."/>
            <person name="Howarth C."/>
            <person name="Larimer J."/>
            <person name="Lui A."/>
            <person name="MacDonald P.J.P."/>
            <person name="McCowen C."/>
            <person name="Montmayeur A."/>
            <person name="Murphy C."/>
            <person name="Neiman D."/>
            <person name="Pearson M."/>
            <person name="Priest M."/>
            <person name="Roberts A."/>
            <person name="Saif S."/>
            <person name="Shea T."/>
            <person name="Sisk P."/>
            <person name="Stolte C."/>
            <person name="Sykes S."/>
            <person name="Wortman J."/>
            <person name="Nusbaum C."/>
            <person name="Birren B."/>
        </authorList>
    </citation>
    <scope>NUCLEOTIDE SEQUENCE [LARGE SCALE GENOMIC DNA]</scope>
    <source>
        <strain evidence="3 4">ATCC 38327</strain>
    </source>
</reference>
<keyword evidence="4" id="KW-1185">Reference proteome</keyword>
<dbReference type="STRING" id="578462.A0A0L0S2M2"/>
<dbReference type="OrthoDB" id="5600216at2759"/>
<organism evidence="3 4">
    <name type="scientific">Allomyces macrogynus (strain ATCC 38327)</name>
    <name type="common">Allomyces javanicus var. macrogynus</name>
    <dbReference type="NCBI Taxonomy" id="578462"/>
    <lineage>
        <taxon>Eukaryota</taxon>
        <taxon>Fungi</taxon>
        <taxon>Fungi incertae sedis</taxon>
        <taxon>Blastocladiomycota</taxon>
        <taxon>Blastocladiomycetes</taxon>
        <taxon>Blastocladiales</taxon>
        <taxon>Blastocladiaceae</taxon>
        <taxon>Allomyces</taxon>
    </lineage>
</organism>
<evidence type="ECO:0000259" key="2">
    <source>
        <dbReference type="Pfam" id="PF20030"/>
    </source>
</evidence>
<evidence type="ECO:0000313" key="3">
    <source>
        <dbReference type="EMBL" id="KNE56788.1"/>
    </source>
</evidence>
<dbReference type="Pfam" id="PF20030">
    <property type="entry name" value="bpMoxR"/>
    <property type="match status" value="1"/>
</dbReference>
<feature type="domain" description="MoxR" evidence="2">
    <location>
        <begin position="19"/>
        <end position="194"/>
    </location>
</feature>
<keyword evidence="1" id="KW-0175">Coiled coil</keyword>
<dbReference type="VEuPathDB" id="FungiDB:AMAG_02560"/>
<dbReference type="InterPro" id="IPR050513">
    <property type="entry name" value="RavA_ATPases"/>
</dbReference>
<dbReference type="InterPro" id="IPR045427">
    <property type="entry name" value="MoxR"/>
</dbReference>
<proteinExistence type="predicted"/>
<dbReference type="EMBL" id="GG745330">
    <property type="protein sequence ID" value="KNE56788.1"/>
    <property type="molecule type" value="Genomic_DNA"/>
</dbReference>
<sequence length="619" mass="68549">MSSTTGTPLPSPPPVHAKAKKVIDVLNDGLVDRDECIRVLLLGLLTGQNVLVLGPPGTAKSKVVTDLFNRVEATNYKNVLHASISPETLVGPVDLELLKTKSQISVNTKGMLPTGQLVFLDEIFKASRNVLSILLSILNERIFVNGPISQAVPLHFAVGASNEVFLDPAQSPLLDRFPLRVLVDGLDVAKRRELTMGIPRKRPHRDYLIARAAAAKAAKAAEQNQSKLDDEFVAPSDPEKINLVADIFAMLDAVDSKKSDPLPEDVQALLFALVDYANRLDLTGTEAKMPKTHTTRTQEVYCGDVITNRGVVMFTDMLRIMAYLHGRAKSPCIFDLYPLVYMAWRTNDQRTTITAHIVAALIVALPELVVKHGAAWAYAAIRDHLFVPKAVKAVLVSHLLADMIRAGLGDEALEALTQQPLVDPSVNESAAIRPAVLLGHAGLLTRLRVDDRVKDTMPKWDKDAKKLRDEMDAQKAAEAKRIADDELAKRRADAMPIAEAEIKRLQKLQLEKQRSELKQKLAVSEQRWKQRKDDFNNDNQEIAHDHNRRHEAMKAKLASAGIGEQHPSFDGFVKNNEHITHGMWAKRAEQEKAAGKLESEEREAMHQLIAEVEQKLAAL</sequence>